<reference evidence="1 2" key="1">
    <citation type="submission" date="2019-03" db="EMBL/GenBank/DDBJ databases">
        <title>Genomic Encyclopedia of Type Strains, Phase IV (KMG-IV): sequencing the most valuable type-strain genomes for metagenomic binning, comparative biology and taxonomic classification.</title>
        <authorList>
            <person name="Goeker M."/>
        </authorList>
    </citation>
    <scope>NUCLEOTIDE SEQUENCE [LARGE SCALE GENOMIC DNA]</scope>
    <source>
        <strain evidence="1 2">DSM 13328</strain>
    </source>
</reference>
<dbReference type="AlphaFoldDB" id="A0A484F4T0"/>
<dbReference type="RefSeq" id="WP_133516973.1">
    <property type="nucleotide sequence ID" value="NZ_JAHDUW010000005.1"/>
</dbReference>
<dbReference type="Gene3D" id="3.40.50.10770">
    <property type="entry name" value="Hypothetical protein VC1899 like domain (Restriction endonuclease-like)"/>
    <property type="match status" value="1"/>
</dbReference>
<dbReference type="EMBL" id="SNYS01000006">
    <property type="protein sequence ID" value="TDQ70157.1"/>
    <property type="molecule type" value="Genomic_DNA"/>
</dbReference>
<dbReference type="GO" id="GO:0003676">
    <property type="term" value="F:nucleic acid binding"/>
    <property type="evidence" value="ECO:0007669"/>
    <property type="project" value="InterPro"/>
</dbReference>
<evidence type="ECO:0000313" key="2">
    <source>
        <dbReference type="Proteomes" id="UP000294855"/>
    </source>
</evidence>
<sequence length="438" mass="50651">MNSVMNRIEYLYLLIGTNPLSNYVVADFFLKHETNLKEIHFIHSTEDLENGIQSTEPVAVHLKSVLERKAGGVRIFLHGIRIKDSFSIHTDIRALLSGSEDFKNVQDFKNVHLNYSGGTKEMALHSYETFKDILGAAVTFSYFDSRRNRLKEDSGLEEPVESVFLGDKVEIHFDELFELHGYSTIPIDEQSGSVFSVEFFREFLDAIQNPEFFEDYLEWREYFFDVYPNPQKPIPADGKILLSDLLPPNFSISEILEKTVFLKIHHEMPEYSFLEERGGVYYLRTEISNKQTDKLIETRKYIVGHWFEQYVYLLLKENLLEKGLISDLDLNIMIQSATKNFEIDVAMINGYELFGISCTTDKTQSLCKSKGFEILHRTKQIAGDNSKSILMTFMNEKNTAEIDADLSDILEDRLLVLGLDDLFPKEKFIQKITDFLIL</sequence>
<dbReference type="Gene3D" id="3.40.1350.10">
    <property type="match status" value="1"/>
</dbReference>
<dbReference type="SUPFAM" id="SSF52980">
    <property type="entry name" value="Restriction endonuclease-like"/>
    <property type="match status" value="1"/>
</dbReference>
<evidence type="ECO:0000313" key="1">
    <source>
        <dbReference type="EMBL" id="TDQ70157.1"/>
    </source>
</evidence>
<name>A0A484F4T0_9EURY</name>
<protein>
    <submittedName>
        <fullName evidence="1">Uncharacterized protein</fullName>
    </submittedName>
</protein>
<dbReference type="Proteomes" id="UP000294855">
    <property type="component" value="Unassembled WGS sequence"/>
</dbReference>
<organism evidence="1 2">
    <name type="scientific">Methanimicrococcus blatticola</name>
    <dbReference type="NCBI Taxonomy" id="91560"/>
    <lineage>
        <taxon>Archaea</taxon>
        <taxon>Methanobacteriati</taxon>
        <taxon>Methanobacteriota</taxon>
        <taxon>Stenosarchaea group</taxon>
        <taxon>Methanomicrobia</taxon>
        <taxon>Methanosarcinales</taxon>
        <taxon>Methanosarcinaceae</taxon>
        <taxon>Methanimicrococcus</taxon>
    </lineage>
</organism>
<dbReference type="InterPro" id="IPR011856">
    <property type="entry name" value="tRNA_endonuc-like_dom_sf"/>
</dbReference>
<accession>A0A484F4T0</accession>
<comment type="caution">
    <text evidence="1">The sequence shown here is derived from an EMBL/GenBank/DDBJ whole genome shotgun (WGS) entry which is preliminary data.</text>
</comment>
<dbReference type="InterPro" id="IPR011335">
    <property type="entry name" value="Restrct_endonuc-II-like"/>
</dbReference>
<dbReference type="OrthoDB" id="135189at2157"/>
<keyword evidence="2" id="KW-1185">Reference proteome</keyword>
<gene>
    <name evidence="1" type="ORF">C7391_0496</name>
</gene>
<proteinExistence type="predicted"/>